<accession>A0A5P5X4Z6</accession>
<reference evidence="2" key="1">
    <citation type="journal article" date="2019" name="Int. J. Food Microbiol.">
        <title>Developing a novel molecular serotyping system based on capsular polysaccharide synthesis gene clusters of Vibrio parahaemolyticus.</title>
        <authorList>
            <person name="Pang Y."/>
            <person name="Guo X."/>
            <person name="Tian X."/>
            <person name="Liu F."/>
            <person name="Wang L."/>
            <person name="Wu J."/>
            <person name="Zhang S."/>
            <person name="Li S."/>
            <person name="Liu B."/>
        </authorList>
    </citation>
    <scope>NUCLEOTIDE SEQUENCE</scope>
    <source>
        <strain evidence="2">G2879</strain>
    </source>
</reference>
<proteinExistence type="predicted"/>
<evidence type="ECO:0000313" key="2">
    <source>
        <dbReference type="EMBL" id="QFF90308.1"/>
    </source>
</evidence>
<dbReference type="AlphaFoldDB" id="A0A5P5X4Z6"/>
<gene>
    <name evidence="2" type="primary">wcaK</name>
</gene>
<dbReference type="Pfam" id="PF04230">
    <property type="entry name" value="PS_pyruv_trans"/>
    <property type="match status" value="1"/>
</dbReference>
<evidence type="ECO:0000259" key="1">
    <source>
        <dbReference type="Pfam" id="PF04230"/>
    </source>
</evidence>
<dbReference type="EMBL" id="MK473641">
    <property type="protein sequence ID" value="QFF90308.1"/>
    <property type="molecule type" value="Genomic_DNA"/>
</dbReference>
<dbReference type="PANTHER" id="PTHR36836">
    <property type="entry name" value="COLANIC ACID BIOSYNTHESIS PROTEIN WCAK"/>
    <property type="match status" value="1"/>
</dbReference>
<feature type="domain" description="Polysaccharide pyruvyl transferase" evidence="1">
    <location>
        <begin position="62"/>
        <end position="305"/>
    </location>
</feature>
<sequence>MIVGWYGTETIGDRAILGGIIKSISECIPKFDLLLGALYPFYSERMLSEDSAFFKEITNGAISSFELFDSTSHKDIVENIKRADVVIMGGGPLMDLPELNMVHYTFAKAKKLNVKTLIWGCGVGPLYKKSNRKTVSKIFELSDSAILRDSASLDFLRTISKEFSTKIDFNKISVNYDPAVNCVLGYNDCIIKNSPVVFEQPYIAVNLRSFPKEYSNGNMIRDINEELKLFVSQLADKFPSHKILLVPMHYFHVGGDDRIFLNDLSQSIAKDNVSVQNRPLTLKETISIFENAYFNIGMRFHSVVIQTICSGRNYILDYTEPKKGKIFGFVSDIDLNNFYDDRYICLQNEVVDINKLSLLSCEEGAGINLEVVSNTLGLYSSLLKEMRSQ</sequence>
<dbReference type="InterPro" id="IPR007345">
    <property type="entry name" value="Polysacch_pyruvyl_Trfase"/>
</dbReference>
<dbReference type="PANTHER" id="PTHR36836:SF1">
    <property type="entry name" value="COLANIC ACID BIOSYNTHESIS PROTEIN WCAK"/>
    <property type="match status" value="1"/>
</dbReference>
<name>A0A5P5X4Z6_VIBPH</name>
<organism evidence="2">
    <name type="scientific">Vibrio parahaemolyticus</name>
    <dbReference type="NCBI Taxonomy" id="670"/>
    <lineage>
        <taxon>Bacteria</taxon>
        <taxon>Pseudomonadati</taxon>
        <taxon>Pseudomonadota</taxon>
        <taxon>Gammaproteobacteria</taxon>
        <taxon>Vibrionales</taxon>
        <taxon>Vibrionaceae</taxon>
        <taxon>Vibrio</taxon>
    </lineage>
</organism>
<protein>
    <submittedName>
        <fullName evidence="2">WcaK</fullName>
    </submittedName>
</protein>